<protein>
    <submittedName>
        <fullName evidence="3">DUF3558 family protein</fullName>
    </submittedName>
</protein>
<feature type="chain" id="PRO_5045467177" evidence="2">
    <location>
        <begin position="25"/>
        <end position="184"/>
    </location>
</feature>
<dbReference type="RefSeq" id="WP_326566544.1">
    <property type="nucleotide sequence ID" value="NZ_CP142149.1"/>
</dbReference>
<reference evidence="3 4" key="1">
    <citation type="journal article" date="2015" name="Int. J. Syst. Evol. Microbiol.">
        <title>Amycolatopsis rhabdoformis sp. nov., an actinomycete isolated from a tropical forest soil.</title>
        <authorList>
            <person name="Souza W.R."/>
            <person name="Silva R.E."/>
            <person name="Goodfellow M."/>
            <person name="Busarakam K."/>
            <person name="Figueiro F.S."/>
            <person name="Ferreira D."/>
            <person name="Rodrigues-Filho E."/>
            <person name="Moraes L.A.B."/>
            <person name="Zucchi T.D."/>
        </authorList>
    </citation>
    <scope>NUCLEOTIDE SEQUENCE [LARGE SCALE GENOMIC DNA]</scope>
    <source>
        <strain evidence="3 4">NCIMB 14900</strain>
    </source>
</reference>
<feature type="region of interest" description="Disordered" evidence="1">
    <location>
        <begin position="28"/>
        <end position="57"/>
    </location>
</feature>
<evidence type="ECO:0000256" key="1">
    <source>
        <dbReference type="SAM" id="MobiDB-lite"/>
    </source>
</evidence>
<gene>
    <name evidence="3" type="ORF">VSH64_32395</name>
</gene>
<keyword evidence="2" id="KW-0732">Signal</keyword>
<feature type="compositionally biased region" description="Low complexity" evidence="1">
    <location>
        <begin position="39"/>
        <end position="49"/>
    </location>
</feature>
<organism evidence="3 4">
    <name type="scientific">Amycolatopsis rhabdoformis</name>
    <dbReference type="NCBI Taxonomy" id="1448059"/>
    <lineage>
        <taxon>Bacteria</taxon>
        <taxon>Bacillati</taxon>
        <taxon>Actinomycetota</taxon>
        <taxon>Actinomycetes</taxon>
        <taxon>Pseudonocardiales</taxon>
        <taxon>Pseudonocardiaceae</taxon>
        <taxon>Amycolatopsis</taxon>
    </lineage>
</organism>
<feature type="signal peptide" evidence="2">
    <location>
        <begin position="1"/>
        <end position="24"/>
    </location>
</feature>
<dbReference type="PROSITE" id="PS51257">
    <property type="entry name" value="PROKAR_LIPOPROTEIN"/>
    <property type="match status" value="1"/>
</dbReference>
<accession>A0ABZ1HZC1</accession>
<sequence>MTGTTNRRPMLIAGLAALAILSSACDGAVSGNPSPTTPAPTVTTGTSSSNGDPFAKMTPCATLDQTLMGQGYAKAVPTTADTERSCTSNKVGDSDVALSLQAGQTIDENIPDRSKAFPGKLNGRALILEREPTGITGQCSIGLEVQPGSRALLAVGTSAKTTDQACDMAETFAKKLEPLLPKAG</sequence>
<evidence type="ECO:0000313" key="3">
    <source>
        <dbReference type="EMBL" id="WSE27532.1"/>
    </source>
</evidence>
<name>A0ABZ1HZC1_9PSEU</name>
<proteinExistence type="predicted"/>
<evidence type="ECO:0000256" key="2">
    <source>
        <dbReference type="SAM" id="SignalP"/>
    </source>
</evidence>
<dbReference type="EMBL" id="CP142149">
    <property type="protein sequence ID" value="WSE27532.1"/>
    <property type="molecule type" value="Genomic_DNA"/>
</dbReference>
<dbReference type="Proteomes" id="UP001330812">
    <property type="component" value="Chromosome"/>
</dbReference>
<keyword evidence="4" id="KW-1185">Reference proteome</keyword>
<evidence type="ECO:0000313" key="4">
    <source>
        <dbReference type="Proteomes" id="UP001330812"/>
    </source>
</evidence>